<dbReference type="Proteomes" id="UP000272462">
    <property type="component" value="Chromosome"/>
</dbReference>
<dbReference type="GO" id="GO:0006308">
    <property type="term" value="P:DNA catabolic process"/>
    <property type="evidence" value="ECO:0007669"/>
    <property type="project" value="InterPro"/>
</dbReference>
<dbReference type="InterPro" id="IPR003753">
    <property type="entry name" value="Exonuc_VII_L"/>
</dbReference>
<dbReference type="GO" id="GO:0009318">
    <property type="term" value="C:exodeoxyribonuclease VII complex"/>
    <property type="evidence" value="ECO:0007669"/>
    <property type="project" value="InterPro"/>
</dbReference>
<dbReference type="EMBL" id="CP025121">
    <property type="protein sequence ID" value="AYJ01266.1"/>
    <property type="molecule type" value="Genomic_DNA"/>
</dbReference>
<evidence type="ECO:0000313" key="2">
    <source>
        <dbReference type="EMBL" id="AYJ01266.1"/>
    </source>
</evidence>
<dbReference type="InterPro" id="IPR020579">
    <property type="entry name" value="Exonuc_VII_lsu_C"/>
</dbReference>
<organism evidence="2 3">
    <name type="scientific">Ziziphus jujuba witches'-broom phytoplasma</name>
    <dbReference type="NCBI Taxonomy" id="135727"/>
    <lineage>
        <taxon>Bacteria</taxon>
        <taxon>Bacillati</taxon>
        <taxon>Mycoplasmatota</taxon>
        <taxon>Mollicutes</taxon>
        <taxon>Acholeplasmatales</taxon>
        <taxon>Acholeplasmataceae</taxon>
        <taxon>Candidatus Phytoplasma</taxon>
        <taxon>16SrV (Elm yellows group)</taxon>
    </lineage>
</organism>
<evidence type="ECO:0000313" key="3">
    <source>
        <dbReference type="Proteomes" id="UP000272462"/>
    </source>
</evidence>
<dbReference type="RefSeq" id="WP_121463993.1">
    <property type="nucleotide sequence ID" value="NZ_CP025121.1"/>
</dbReference>
<feature type="domain" description="Exonuclease VII large subunit C-terminal" evidence="1">
    <location>
        <begin position="141"/>
        <end position="283"/>
    </location>
</feature>
<dbReference type="KEGG" id="pzi:CWO85_01850"/>
<dbReference type="PANTHER" id="PTHR30008">
    <property type="entry name" value="EXODEOXYRIBONUCLEASE 7 LARGE SUBUNIT"/>
    <property type="match status" value="1"/>
</dbReference>
<name>A0A660HNC1_ZIZJU</name>
<dbReference type="GO" id="GO:0008855">
    <property type="term" value="F:exodeoxyribonuclease VII activity"/>
    <property type="evidence" value="ECO:0007669"/>
    <property type="project" value="InterPro"/>
</dbReference>
<reference evidence="2 3" key="1">
    <citation type="journal article" date="2018" name="BMC Genomics">
        <title>Comparative genome analysis of jujube witches'-broom Phytoplasma, an obligate pathogen that causes jujube witches'-broom disease.</title>
        <authorList>
            <person name="Wang J."/>
            <person name="Song L."/>
            <person name="Jiao Q."/>
            <person name="Yang S."/>
            <person name="Gao R."/>
            <person name="Lu X."/>
            <person name="Zhou G."/>
        </authorList>
    </citation>
    <scope>NUCLEOTIDE SEQUENCE [LARGE SCALE GENOMIC DNA]</scope>
    <source>
        <strain evidence="2">Jwb-nky</strain>
    </source>
</reference>
<dbReference type="AlphaFoldDB" id="A0A660HNC1"/>
<accession>A0A660HNC1</accession>
<gene>
    <name evidence="2" type="ORF">CWO85_01850</name>
</gene>
<protein>
    <recommendedName>
        <fullName evidence="1">Exonuclease VII large subunit C-terminal domain-containing protein</fullName>
    </recommendedName>
</protein>
<dbReference type="PANTHER" id="PTHR30008:SF0">
    <property type="entry name" value="EXODEOXYRIBONUCLEASE 7 LARGE SUBUNIT"/>
    <property type="match status" value="1"/>
</dbReference>
<dbReference type="Pfam" id="PF02601">
    <property type="entry name" value="Exonuc_VII_L"/>
    <property type="match status" value="1"/>
</dbReference>
<sequence length="427" mass="50614">MTIFSFLRSVFFDNKKNSSLYFTKKQLNANDLLEINDLLARTDDLYNNKKTPFKLINGVIKESKNHIYLHSVKDINKKIIIEQIENIDPKMFNQDVIVEGQLIRKNVFKNKYFVLKINNWLLKKDINKYNLQTQVQISKIMKIGILVSENSSVYSDIQGILKEKNYKSYKTYYARMEKDKAILEIIKTIKQINDENEVDVIILSRGGGELKEINRVFNNKCIIENIKNSKIPIITGIGHAANITFSDLVAFDYGITPTSSILKIFAFIEKSNNYLYQQNTLETYFPFIFKVHYKNKQMNNIKKIIGVIDKNKFPNLQLNKLFYNLKTNYNEEKNVLYYNSEDNEYIKFFLIRTRLNMNYKNEQMNYIKKIIEAIDIDELQTVQFHKLLSDYKTNYNQEKNIIYYNSTDTEYIKFFLINIDNKEELSL</sequence>
<keyword evidence="3" id="KW-1185">Reference proteome</keyword>
<dbReference type="OrthoDB" id="9802795at2"/>
<proteinExistence type="predicted"/>
<evidence type="ECO:0000259" key="1">
    <source>
        <dbReference type="Pfam" id="PF02601"/>
    </source>
</evidence>